<sequence length="121" mass="13482">MKTGAWSAGHIDDKQPKNVVFDCLGQTREHYSLFLVDLGSDFFRAMNFVSSLTGAWSAGHIDDKQPKNVVFDCLGQTREHYSLFLVDLGSDFFRAMNFVSSLTGAWSAGFFYAVIGKSEPQ</sequence>
<dbReference type="EMBL" id="CP009451">
    <property type="protein sequence ID" value="AIR05468.1"/>
    <property type="molecule type" value="Genomic_DNA"/>
</dbReference>
<dbReference type="KEGG" id="cnt:JT31_12870"/>
<gene>
    <name evidence="1" type="ORF">JT31_12870</name>
</gene>
<evidence type="ECO:0000313" key="2">
    <source>
        <dbReference type="Proteomes" id="UP000029481"/>
    </source>
</evidence>
<evidence type="ECO:0000313" key="1">
    <source>
        <dbReference type="EMBL" id="AIR05468.1"/>
    </source>
</evidence>
<protein>
    <submittedName>
        <fullName evidence="1">Uncharacterized protein</fullName>
    </submittedName>
</protein>
<organism evidence="1 2">
    <name type="scientific">Cedecea neteri</name>
    <dbReference type="NCBI Taxonomy" id="158822"/>
    <lineage>
        <taxon>Bacteria</taxon>
        <taxon>Pseudomonadati</taxon>
        <taxon>Pseudomonadota</taxon>
        <taxon>Gammaproteobacteria</taxon>
        <taxon>Enterobacterales</taxon>
        <taxon>Enterobacteriaceae</taxon>
        <taxon>Cedecea</taxon>
    </lineage>
</organism>
<name>A0A089PZJ6_9ENTR</name>
<accession>A0A089PZJ6</accession>
<keyword evidence="2" id="KW-1185">Reference proteome</keyword>
<reference evidence="1 2" key="1">
    <citation type="submission" date="2014-09" db="EMBL/GenBank/DDBJ databases">
        <title>Cedecea neteri SSMD04 Genome Sequencing.</title>
        <authorList>
            <person name="Tan J.-Y."/>
        </authorList>
    </citation>
    <scope>NUCLEOTIDE SEQUENCE [LARGE SCALE GENOMIC DNA]</scope>
    <source>
        <strain evidence="1 2">SSMD04</strain>
    </source>
</reference>
<dbReference type="AlphaFoldDB" id="A0A089PZJ6"/>
<dbReference type="RefSeq" id="WP_038477509.1">
    <property type="nucleotide sequence ID" value="NZ_CP009451.1"/>
</dbReference>
<proteinExistence type="predicted"/>
<dbReference type="Proteomes" id="UP000029481">
    <property type="component" value="Chromosome"/>
</dbReference>